<dbReference type="HOGENOM" id="CLU_000288_125_13_1"/>
<accession>G9N0D7</accession>
<dbReference type="STRING" id="413071.G9N0D7"/>
<evidence type="ECO:0000256" key="1">
    <source>
        <dbReference type="SAM" id="MobiDB-lite"/>
    </source>
</evidence>
<dbReference type="Proteomes" id="UP000007115">
    <property type="component" value="Unassembled WGS sequence"/>
</dbReference>
<dbReference type="OMA" id="ARYLPEC"/>
<evidence type="ECO:0000313" key="2">
    <source>
        <dbReference type="EMBL" id="EHK19819.1"/>
    </source>
</evidence>
<dbReference type="eggNOG" id="KOG1840">
    <property type="taxonomic scope" value="Eukaryota"/>
</dbReference>
<dbReference type="InterPro" id="IPR011990">
    <property type="entry name" value="TPR-like_helical_dom_sf"/>
</dbReference>
<dbReference type="RefSeq" id="XP_013954017.1">
    <property type="nucleotide sequence ID" value="XM_014098542.1"/>
</dbReference>
<dbReference type="PRINTS" id="PR00381">
    <property type="entry name" value="KINESINLIGHT"/>
</dbReference>
<dbReference type="InParanoid" id="G9N0D7"/>
<gene>
    <name evidence="2" type="ORF">TRIVIDRAFT_231280</name>
</gene>
<keyword evidence="3" id="KW-1185">Reference proteome</keyword>
<proteinExistence type="predicted"/>
<dbReference type="OrthoDB" id="4891899at2759"/>
<dbReference type="Gene3D" id="1.25.40.10">
    <property type="entry name" value="Tetratricopeptide repeat domain"/>
    <property type="match status" value="2"/>
</dbReference>
<dbReference type="GeneID" id="25792387"/>
<dbReference type="VEuPathDB" id="FungiDB:TRIVIDRAFT_231280"/>
<dbReference type="InterPro" id="IPR053137">
    <property type="entry name" value="NLR-like"/>
</dbReference>
<dbReference type="SUPFAM" id="SSF53474">
    <property type="entry name" value="alpha/beta-Hydrolases"/>
    <property type="match status" value="1"/>
</dbReference>
<dbReference type="SUPFAM" id="SSF52540">
    <property type="entry name" value="P-loop containing nucleoside triphosphate hydrolases"/>
    <property type="match status" value="1"/>
</dbReference>
<feature type="compositionally biased region" description="Basic residues" evidence="1">
    <location>
        <begin position="1"/>
        <end position="12"/>
    </location>
</feature>
<feature type="compositionally biased region" description="Polar residues" evidence="1">
    <location>
        <begin position="28"/>
        <end position="47"/>
    </location>
</feature>
<name>G9N0D7_HYPVG</name>
<evidence type="ECO:0000313" key="3">
    <source>
        <dbReference type="Proteomes" id="UP000007115"/>
    </source>
</evidence>
<dbReference type="InterPro" id="IPR027417">
    <property type="entry name" value="P-loop_NTPase"/>
</dbReference>
<dbReference type="Pfam" id="PF13424">
    <property type="entry name" value="TPR_12"/>
    <property type="match status" value="2"/>
</dbReference>
<dbReference type="eggNOG" id="KOG2029">
    <property type="taxonomic scope" value="Eukaryota"/>
</dbReference>
<reference evidence="2 3" key="1">
    <citation type="journal article" date="2011" name="Genome Biol.">
        <title>Comparative genome sequence analysis underscores mycoparasitism as the ancestral life style of Trichoderma.</title>
        <authorList>
            <person name="Kubicek C.P."/>
            <person name="Herrera-Estrella A."/>
            <person name="Seidl-Seiboth V."/>
            <person name="Martinez D.A."/>
            <person name="Druzhinina I.S."/>
            <person name="Thon M."/>
            <person name="Zeilinger S."/>
            <person name="Casas-Flores S."/>
            <person name="Horwitz B.A."/>
            <person name="Mukherjee P.K."/>
            <person name="Mukherjee M."/>
            <person name="Kredics L."/>
            <person name="Alcaraz L.D."/>
            <person name="Aerts A."/>
            <person name="Antal Z."/>
            <person name="Atanasova L."/>
            <person name="Cervantes-Badillo M.G."/>
            <person name="Challacombe J."/>
            <person name="Chertkov O."/>
            <person name="McCluskey K."/>
            <person name="Coulpier F."/>
            <person name="Deshpande N."/>
            <person name="von Doehren H."/>
            <person name="Ebbole D.J."/>
            <person name="Esquivel-Naranjo E.U."/>
            <person name="Fekete E."/>
            <person name="Flipphi M."/>
            <person name="Glaser F."/>
            <person name="Gomez-Rodriguez E.Y."/>
            <person name="Gruber S."/>
            <person name="Han C."/>
            <person name="Henrissat B."/>
            <person name="Hermosa R."/>
            <person name="Hernandez-Onate M."/>
            <person name="Karaffa L."/>
            <person name="Kosti I."/>
            <person name="Le Crom S."/>
            <person name="Lindquist E."/>
            <person name="Lucas S."/>
            <person name="Luebeck M."/>
            <person name="Luebeck P.S."/>
            <person name="Margeot A."/>
            <person name="Metz B."/>
            <person name="Misra M."/>
            <person name="Nevalainen H."/>
            <person name="Omann M."/>
            <person name="Packer N."/>
            <person name="Perrone G."/>
            <person name="Uresti-Rivera E.E."/>
            <person name="Salamov A."/>
            <person name="Schmoll M."/>
            <person name="Seiboth B."/>
            <person name="Shapiro H."/>
            <person name="Sukno S."/>
            <person name="Tamayo-Ramos J.A."/>
            <person name="Tisch D."/>
            <person name="Wiest A."/>
            <person name="Wilkinson H.H."/>
            <person name="Zhang M."/>
            <person name="Coutinho P.M."/>
            <person name="Kenerley C.M."/>
            <person name="Monte E."/>
            <person name="Baker S.E."/>
            <person name="Grigoriev I.V."/>
        </authorList>
    </citation>
    <scope>NUCLEOTIDE SEQUENCE [LARGE SCALE GENOMIC DNA]</scope>
    <source>
        <strain evidence="3">Gv29-8 / FGSC 10586</strain>
    </source>
</reference>
<organism evidence="2 3">
    <name type="scientific">Hypocrea virens (strain Gv29-8 / FGSC 10586)</name>
    <name type="common">Gliocladium virens</name>
    <name type="synonym">Trichoderma virens</name>
    <dbReference type="NCBI Taxonomy" id="413071"/>
    <lineage>
        <taxon>Eukaryota</taxon>
        <taxon>Fungi</taxon>
        <taxon>Dikarya</taxon>
        <taxon>Ascomycota</taxon>
        <taxon>Pezizomycotina</taxon>
        <taxon>Sordariomycetes</taxon>
        <taxon>Hypocreomycetidae</taxon>
        <taxon>Hypocreales</taxon>
        <taxon>Hypocreaceae</taxon>
        <taxon>Trichoderma</taxon>
    </lineage>
</organism>
<dbReference type="SUPFAM" id="SSF48452">
    <property type="entry name" value="TPR-like"/>
    <property type="match status" value="2"/>
</dbReference>
<dbReference type="PANTHER" id="PTHR46082">
    <property type="entry name" value="ATP/GTP-BINDING PROTEIN-RELATED"/>
    <property type="match status" value="1"/>
</dbReference>
<protein>
    <submittedName>
        <fullName evidence="2">Uncharacterized protein</fullName>
    </submittedName>
</protein>
<dbReference type="PANTHER" id="PTHR46082:SF6">
    <property type="entry name" value="AAA+ ATPASE DOMAIN-CONTAINING PROTEIN-RELATED"/>
    <property type="match status" value="1"/>
</dbReference>
<dbReference type="NCBIfam" id="NF040586">
    <property type="entry name" value="FxSxx_TPR"/>
    <property type="match status" value="1"/>
</dbReference>
<dbReference type="AlphaFoldDB" id="G9N0D7"/>
<sequence length="1214" mass="136705">MPATKRRKMSHHPPHEDVATPNAVDAFRNSSNTQAPVTATSRLRSDSTQAVTRQKNLVFRVTGLLASQTNDALVDFIRKDLLKGEEQSQLKVTASIVPSCSNNGQERVALVEFGGRVPDFLSALVANPLEDWQVEMGNVDINFDQHFFGFTQLYTPKADKPVTADIIAITGLDGHAYGSWRGKGNLGRMWLRHFLSQDLPYCRTMTYGYNSKLSTRGIDTIMDYSRGLMEALKKIRNTEELRQRPLFFIAHSFGGIILAHCLVKAVQTNEDDHPTIATLHKATYGMLLFGIPHKGLVVNDIEKMLASQDNHPRSALLQQIRVKSDLLENQLADFKNLVRDRKIVSFYETGQTRQLQFDSDSQRWERTGDFITKVDNDSALLQLPDFMEDKIPLDSDHSMMVKFGNRNDIGYTSALHKLQQFEQEASNVVKARFSRVQRTSTVKYFVPYTSNPDFVGRSEILKILKDQLGHTQQASSTSQARASLYGLGGTGKTQIALEYVFQLQKTHPTVSVFWIHASSAARFRQAFASIAQEYDIPGHAEPKADMPLLLKGWLEEKDHGEWLMVIDNADDMQLFSGQPADTATSPSKAKDEKNLARYLPECAHGTILITTRNKQVGVRMTKGQQPIEVLRMNEEESAQLLRAKLKDISTTITELSTLSSQLEHLPLALAQAAAFIQETSITVHKYLQLLSNSDKNIVHLLSREFETVGRDTEAPQAVAQTWMLSFQLIERQQVLASELLSFMSMLDRQDIPTQFISHYAERAGNGVPRGEIELTEALGILKAFSFVTEEISGSFDMHRLVQLVTRKWLTSRGTSGRFGTEALMTVSEMYPFGKYETRTKCAAYLSHANAVLQLDGSKSRDENEAKASLLHRIAGYFYFEGKWSHAEMFNIEAGEIRRDLLGHDHPHTLTSMANLASTYRDQGRWKEAEDLEVQVIEISKTKLGADHPDTLTSIGNLALTFWNQGRWKEAEDLNMQVMETRKTKLGADHPDTLTSMANLASTYRDQGRWKEAEDLEVQVIEISKTKLGADHPDTLTSMANLASTFWNQGRWKEAEDLNMQVIEISKTKLGADHPHTLASMANLALTYGNQGRWKEAEDLNMQVIEISKTKLGADHPHTLASMANIASTFWNQGRWKEAEDLEVQVMETRKTKLGADHPDTLTSINNLAITWKSQGRHNDALALMKTCAQTRHHVLGPRHPYTISSQSMVEKWRI</sequence>
<dbReference type="Gene3D" id="3.40.50.300">
    <property type="entry name" value="P-loop containing nucleotide triphosphate hydrolases"/>
    <property type="match status" value="1"/>
</dbReference>
<dbReference type="Pfam" id="PF13374">
    <property type="entry name" value="TPR_10"/>
    <property type="match status" value="3"/>
</dbReference>
<dbReference type="EMBL" id="ABDF02000082">
    <property type="protein sequence ID" value="EHK19819.1"/>
    <property type="molecule type" value="Genomic_DNA"/>
</dbReference>
<dbReference type="InterPro" id="IPR029058">
    <property type="entry name" value="AB_hydrolase_fold"/>
</dbReference>
<feature type="region of interest" description="Disordered" evidence="1">
    <location>
        <begin position="1"/>
        <end position="47"/>
    </location>
</feature>
<comment type="caution">
    <text evidence="2">The sequence shown here is derived from an EMBL/GenBank/DDBJ whole genome shotgun (WGS) entry which is preliminary data.</text>
</comment>